<dbReference type="RefSeq" id="WP_270079358.1">
    <property type="nucleotide sequence ID" value="NZ_CP115300.1"/>
</dbReference>
<sequence>MTNEHAPRPRGTVLQIQPGESVEDFITRIAETAPEPSPHLMDRIHALLSPGANG</sequence>
<organism evidence="1 2">
    <name type="scientific">Streptomyces camelliae</name>
    <dbReference type="NCBI Taxonomy" id="3004093"/>
    <lineage>
        <taxon>Bacteria</taxon>
        <taxon>Bacillati</taxon>
        <taxon>Actinomycetota</taxon>
        <taxon>Actinomycetes</taxon>
        <taxon>Kitasatosporales</taxon>
        <taxon>Streptomycetaceae</taxon>
        <taxon>Streptomyces</taxon>
    </lineage>
</organism>
<dbReference type="EMBL" id="CP115300">
    <property type="protein sequence ID" value="WBO61395.1"/>
    <property type="molecule type" value="Genomic_DNA"/>
</dbReference>
<reference evidence="1 2" key="1">
    <citation type="submission" date="2022-12" db="EMBL/GenBank/DDBJ databases">
        <authorList>
            <person name="Mo P."/>
        </authorList>
    </citation>
    <scope>NUCLEOTIDE SEQUENCE [LARGE SCALE GENOMIC DNA]</scope>
    <source>
        <strain evidence="1 2">HUAS 2-6</strain>
    </source>
</reference>
<name>A0ABY7NTM1_9ACTN</name>
<evidence type="ECO:0000313" key="1">
    <source>
        <dbReference type="EMBL" id="WBO61395.1"/>
    </source>
</evidence>
<evidence type="ECO:0000313" key="2">
    <source>
        <dbReference type="Proteomes" id="UP001212326"/>
    </source>
</evidence>
<evidence type="ECO:0008006" key="3">
    <source>
        <dbReference type="Google" id="ProtNLM"/>
    </source>
</evidence>
<gene>
    <name evidence="1" type="ORF">O1G22_00070</name>
</gene>
<keyword evidence="2" id="KW-1185">Reference proteome</keyword>
<dbReference type="Proteomes" id="UP001212326">
    <property type="component" value="Chromosome"/>
</dbReference>
<accession>A0ABY7NTM1</accession>
<protein>
    <recommendedName>
        <fullName evidence="3">DUF1778 domain-containing protein</fullName>
    </recommendedName>
</protein>
<proteinExistence type="predicted"/>